<accession>A0A328DJQ9</accession>
<keyword evidence="3" id="KW-1185">Reference proteome</keyword>
<reference evidence="2 3" key="1">
    <citation type="submission" date="2018-06" db="EMBL/GenBank/DDBJ databases">
        <title>The Genome of Cuscuta australis (Dodder) Provides Insight into the Evolution of Plant Parasitism.</title>
        <authorList>
            <person name="Liu H."/>
        </authorList>
    </citation>
    <scope>NUCLEOTIDE SEQUENCE [LARGE SCALE GENOMIC DNA]</scope>
    <source>
        <strain evidence="3">cv. Yunnan</strain>
        <tissue evidence="2">Vines</tissue>
    </source>
</reference>
<comment type="caution">
    <text evidence="2">The sequence shown here is derived from an EMBL/GenBank/DDBJ whole genome shotgun (WGS) entry which is preliminary data.</text>
</comment>
<feature type="transmembrane region" description="Helical" evidence="1">
    <location>
        <begin position="192"/>
        <end position="210"/>
    </location>
</feature>
<dbReference type="Proteomes" id="UP000249390">
    <property type="component" value="Unassembled WGS sequence"/>
</dbReference>
<name>A0A328DJQ9_9ASTE</name>
<proteinExistence type="predicted"/>
<dbReference type="EMBL" id="NQVE01000125">
    <property type="protein sequence ID" value="RAL45857.1"/>
    <property type="molecule type" value="Genomic_DNA"/>
</dbReference>
<protein>
    <submittedName>
        <fullName evidence="2">Uncharacterized protein</fullName>
    </submittedName>
</protein>
<sequence length="278" mass="31726">MSPITVFVPSQLLPSARRQSHSQFRCHCLLHAMIIPPHSATSSFLSYRQSPSSHLNYFRRLRATMLPLIALWLIDWSARAGLEDGIEESKFEEDIAANKELTWGAQKLGRGAIAVLGEKRRLVHCFQGRYQSSKLKILKLGQAPELDRAVCGGFTIFTREIARRQVGAWIFSIQMSLFLAHKITLLHFETLVSIYVMQMLIFLLIVKKFMEGEPREHSRIAAAVWLGTHARKQVVAGVGVRNTSDVVRAWANPYSLFFYKTRSYVRGHFVKGRRMVNL</sequence>
<gene>
    <name evidence="2" type="ORF">DM860_006011</name>
</gene>
<evidence type="ECO:0000313" key="3">
    <source>
        <dbReference type="Proteomes" id="UP000249390"/>
    </source>
</evidence>
<evidence type="ECO:0000256" key="1">
    <source>
        <dbReference type="SAM" id="Phobius"/>
    </source>
</evidence>
<evidence type="ECO:0000313" key="2">
    <source>
        <dbReference type="EMBL" id="RAL45857.1"/>
    </source>
</evidence>
<keyword evidence="1" id="KW-1133">Transmembrane helix</keyword>
<keyword evidence="1" id="KW-0472">Membrane</keyword>
<organism evidence="2 3">
    <name type="scientific">Cuscuta australis</name>
    <dbReference type="NCBI Taxonomy" id="267555"/>
    <lineage>
        <taxon>Eukaryota</taxon>
        <taxon>Viridiplantae</taxon>
        <taxon>Streptophyta</taxon>
        <taxon>Embryophyta</taxon>
        <taxon>Tracheophyta</taxon>
        <taxon>Spermatophyta</taxon>
        <taxon>Magnoliopsida</taxon>
        <taxon>eudicotyledons</taxon>
        <taxon>Gunneridae</taxon>
        <taxon>Pentapetalae</taxon>
        <taxon>asterids</taxon>
        <taxon>lamiids</taxon>
        <taxon>Solanales</taxon>
        <taxon>Convolvulaceae</taxon>
        <taxon>Cuscuteae</taxon>
        <taxon>Cuscuta</taxon>
        <taxon>Cuscuta subgen. Grammica</taxon>
        <taxon>Cuscuta sect. Cleistogrammica</taxon>
    </lineage>
</organism>
<dbReference type="AlphaFoldDB" id="A0A328DJQ9"/>
<keyword evidence="1" id="KW-0812">Transmembrane</keyword>